<evidence type="ECO:0000313" key="2">
    <source>
        <dbReference type="Proteomes" id="UP000805193"/>
    </source>
</evidence>
<dbReference type="Proteomes" id="UP000805193">
    <property type="component" value="Unassembled WGS sequence"/>
</dbReference>
<reference evidence="1 2" key="1">
    <citation type="journal article" date="2020" name="Cell">
        <title>Large-Scale Comparative Analyses of Tick Genomes Elucidate Their Genetic Diversity and Vector Capacities.</title>
        <authorList>
            <consortium name="Tick Genome and Microbiome Consortium (TIGMIC)"/>
            <person name="Jia N."/>
            <person name="Wang J."/>
            <person name="Shi W."/>
            <person name="Du L."/>
            <person name="Sun Y."/>
            <person name="Zhan W."/>
            <person name="Jiang J.F."/>
            <person name="Wang Q."/>
            <person name="Zhang B."/>
            <person name="Ji P."/>
            <person name="Bell-Sakyi L."/>
            <person name="Cui X.M."/>
            <person name="Yuan T.T."/>
            <person name="Jiang B.G."/>
            <person name="Yang W.F."/>
            <person name="Lam T.T."/>
            <person name="Chang Q.C."/>
            <person name="Ding S.J."/>
            <person name="Wang X.J."/>
            <person name="Zhu J.G."/>
            <person name="Ruan X.D."/>
            <person name="Zhao L."/>
            <person name="Wei J.T."/>
            <person name="Ye R.Z."/>
            <person name="Que T.C."/>
            <person name="Du C.H."/>
            <person name="Zhou Y.H."/>
            <person name="Cheng J.X."/>
            <person name="Dai P.F."/>
            <person name="Guo W.B."/>
            <person name="Han X.H."/>
            <person name="Huang E.J."/>
            <person name="Li L.F."/>
            <person name="Wei W."/>
            <person name="Gao Y.C."/>
            <person name="Liu J.Z."/>
            <person name="Shao H.Z."/>
            <person name="Wang X."/>
            <person name="Wang C.C."/>
            <person name="Yang T.C."/>
            <person name="Huo Q.B."/>
            <person name="Li W."/>
            <person name="Chen H.Y."/>
            <person name="Chen S.E."/>
            <person name="Zhou L.G."/>
            <person name="Ni X.B."/>
            <person name="Tian J.H."/>
            <person name="Sheng Y."/>
            <person name="Liu T."/>
            <person name="Pan Y.S."/>
            <person name="Xia L.Y."/>
            <person name="Li J."/>
            <person name="Zhao F."/>
            <person name="Cao W.C."/>
        </authorList>
    </citation>
    <scope>NUCLEOTIDE SEQUENCE [LARGE SCALE GENOMIC DNA]</scope>
    <source>
        <strain evidence="1">Iper-2018</strain>
    </source>
</reference>
<proteinExistence type="predicted"/>
<protein>
    <submittedName>
        <fullName evidence="1">Uncharacterized protein</fullName>
    </submittedName>
</protein>
<gene>
    <name evidence="1" type="ORF">HPB47_005513</name>
</gene>
<accession>A0AC60PCR7</accession>
<comment type="caution">
    <text evidence="1">The sequence shown here is derived from an EMBL/GenBank/DDBJ whole genome shotgun (WGS) entry which is preliminary data.</text>
</comment>
<sequence>MMLKRFTPHELGLSNPEMARHPHRCPTSSLKALPSKYRQNLQKELWDLIAVPAFLLVTTLQRGRLVFLKSPACDWPRPLQYCWGTLSDYKTSPVPTPHDSMDYELQSEVNHSANVQGVSERSVTPLSADTRSTVWVSETRVGRQSLPYDAATVWTAERGDGGQESAQSANADATPLVAALQDDEEAPLGENRNATQTQQSTIISATPFECPDCDRAFRTKAGRTLHSKARHPVEANAEVVVERVKPQWEAEERYLLAKREVELRSAGSTFLNVDLHNLFPARTLESNKGQRKKGEYKQLMLCLTQEAALAGDVTDTGEKEEVPQPTGNAQSIDGESEILEHLRKLIQKLCPRKLQSDILRDIAKQACEGEDVSSDRNDYLWNIFVCTKGSVHGRARDRQAKGPTSHRKRKRREFARMQELFQKKLHHLPEGNHGVMRSIGVVLTLACANPLTDGTVASITLHRKNGVKWSQRR</sequence>
<name>A0AC60PCR7_IXOPE</name>
<keyword evidence="2" id="KW-1185">Reference proteome</keyword>
<dbReference type="EMBL" id="JABSTQ010010828">
    <property type="protein sequence ID" value="KAG0417564.1"/>
    <property type="molecule type" value="Genomic_DNA"/>
</dbReference>
<evidence type="ECO:0000313" key="1">
    <source>
        <dbReference type="EMBL" id="KAG0417564.1"/>
    </source>
</evidence>
<organism evidence="1 2">
    <name type="scientific">Ixodes persulcatus</name>
    <name type="common">Taiga tick</name>
    <dbReference type="NCBI Taxonomy" id="34615"/>
    <lineage>
        <taxon>Eukaryota</taxon>
        <taxon>Metazoa</taxon>
        <taxon>Ecdysozoa</taxon>
        <taxon>Arthropoda</taxon>
        <taxon>Chelicerata</taxon>
        <taxon>Arachnida</taxon>
        <taxon>Acari</taxon>
        <taxon>Parasitiformes</taxon>
        <taxon>Ixodida</taxon>
        <taxon>Ixodoidea</taxon>
        <taxon>Ixodidae</taxon>
        <taxon>Ixodinae</taxon>
        <taxon>Ixodes</taxon>
    </lineage>
</organism>